<dbReference type="InterPro" id="IPR002110">
    <property type="entry name" value="Ankyrin_rpt"/>
</dbReference>
<name>M1W2F2_CLAP2</name>
<dbReference type="PANTHER" id="PTHR24198:SF165">
    <property type="entry name" value="ANKYRIN REPEAT-CONTAINING PROTEIN-RELATED"/>
    <property type="match status" value="1"/>
</dbReference>
<dbReference type="GO" id="GO:0005737">
    <property type="term" value="C:cytoplasm"/>
    <property type="evidence" value="ECO:0007669"/>
    <property type="project" value="TreeGrafter"/>
</dbReference>
<accession>M1W2F2</accession>
<dbReference type="EMBL" id="CAGA01000034">
    <property type="protein sequence ID" value="CCE31826.1"/>
    <property type="molecule type" value="Genomic_DNA"/>
</dbReference>
<dbReference type="OrthoDB" id="195446at2759"/>
<keyword evidence="1" id="KW-0677">Repeat</keyword>
<reference evidence="4 5" key="1">
    <citation type="journal article" date="2013" name="PLoS Genet.">
        <title>Plant-symbiotic fungi as chemical engineers: Multi-genome analysis of the Clavicipitaceae reveals dynamics of alkaloid loci.</title>
        <authorList>
            <person name="Schardl C.L."/>
            <person name="Young C.A."/>
            <person name="Hesse U."/>
            <person name="Amyotte S.G."/>
            <person name="Andreeva K."/>
            <person name="Calie P.J."/>
            <person name="Fleetwood D.J."/>
            <person name="Haws D.C."/>
            <person name="Moore N."/>
            <person name="Oeser B."/>
            <person name="Panaccione D.G."/>
            <person name="Schweri K.K."/>
            <person name="Voisey C.R."/>
            <person name="Farman M.L."/>
            <person name="Jaromczyk J.W."/>
            <person name="Roe B.A."/>
            <person name="O'Sullivan D.M."/>
            <person name="Scott B."/>
            <person name="Tudzynski P."/>
            <person name="An Z."/>
            <person name="Arnaoudova E.G."/>
            <person name="Bullock C.T."/>
            <person name="Charlton N.D."/>
            <person name="Chen L."/>
            <person name="Cox M."/>
            <person name="Dinkins R.D."/>
            <person name="Florea S."/>
            <person name="Glenn A.E."/>
            <person name="Gordon A."/>
            <person name="Gueldener U."/>
            <person name="Harris D.R."/>
            <person name="Hollin W."/>
            <person name="Jaromczyk J."/>
            <person name="Johnson R.D."/>
            <person name="Khan A.K."/>
            <person name="Leistner E."/>
            <person name="Leuchtmann A."/>
            <person name="Li C."/>
            <person name="Liu J."/>
            <person name="Liu J."/>
            <person name="Liu M."/>
            <person name="Mace W."/>
            <person name="Machado C."/>
            <person name="Nagabhyru P."/>
            <person name="Pan J."/>
            <person name="Schmid J."/>
            <person name="Sugawara K."/>
            <person name="Steiner U."/>
            <person name="Takach J.E."/>
            <person name="Tanaka E."/>
            <person name="Webb J.S."/>
            <person name="Wilson E.V."/>
            <person name="Wiseman J.L."/>
            <person name="Yoshida R."/>
            <person name="Zeng Z."/>
        </authorList>
    </citation>
    <scope>NUCLEOTIDE SEQUENCE [LARGE SCALE GENOMIC DNA]</scope>
    <source>
        <strain evidence="4 5">20.1</strain>
    </source>
</reference>
<keyword evidence="2 3" id="KW-0040">ANK repeat</keyword>
<evidence type="ECO:0000313" key="5">
    <source>
        <dbReference type="Proteomes" id="UP000016801"/>
    </source>
</evidence>
<dbReference type="HOGENOM" id="CLU_014359_0_0_1"/>
<evidence type="ECO:0000256" key="3">
    <source>
        <dbReference type="PROSITE-ProRule" id="PRU00023"/>
    </source>
</evidence>
<keyword evidence="5" id="KW-1185">Reference proteome</keyword>
<dbReference type="SUPFAM" id="SSF81383">
    <property type="entry name" value="F-box domain"/>
    <property type="match status" value="1"/>
</dbReference>
<protein>
    <submittedName>
        <fullName evidence="4">Uncharacterized protein</fullName>
    </submittedName>
</protein>
<dbReference type="STRING" id="1111077.M1W2F2"/>
<feature type="repeat" description="ANK" evidence="3">
    <location>
        <begin position="263"/>
        <end position="295"/>
    </location>
</feature>
<sequence>MDSAVREAPFMARGRGTDESRCLMALLPLETKIQIMSYIGTQQSLSRLAQSCGSWYGPATQELYTRDAKKHGSFAIKWMAGHAVDEQTTDSALRTLEISRRWGGQINTVNQSLWRFRFAGQDMYERSTALHFAVFLGNLRLTKTLLDMEASLEIPCPNLLWQSLGSEEVLRRVSYFQSVLRNIHFGPAFPIFLAFLQRDADMCKLLVEHGAGRKAVIVSFRGEPKAWSILHFAVADSTTDYRHWRCLFGAFREYINEPCPRESQYTPLHVALINSCTQGMQIAVEYGADKEARDGASRTPLSIGVQEILPATRSTRTFEERTMCVRKFVELGASVNPEGDSVLLHAVQLYASRVYHRPDMRHLIYFLLEHHANIHGTIDCRNTNVANEIIKGILNSNCDSPVQELLKELLSDLVDRGLNLTIPTPGLPSPLYRVLCHRKAKPEWLFDWLCEKGATIHEREVNAAFVHWCEISRLWRTNKYDAWWQNQGQEGEIFQKWCEHPYNFWWWQHVKHISRFVAMQAYRTAFKSEYRQLYDILTHLPLPGLPAPSDDLFVKIASESCPTWSWR</sequence>
<dbReference type="VEuPathDB" id="FungiDB:CPUR_05681"/>
<comment type="caution">
    <text evidence="4">The sequence shown here is derived from an EMBL/GenBank/DDBJ whole genome shotgun (WGS) entry which is preliminary data.</text>
</comment>
<dbReference type="AlphaFoldDB" id="M1W2F2"/>
<evidence type="ECO:0000256" key="2">
    <source>
        <dbReference type="ARBA" id="ARBA00023043"/>
    </source>
</evidence>
<gene>
    <name evidence="4" type="ORF">CPUR_05681</name>
</gene>
<dbReference type="PANTHER" id="PTHR24198">
    <property type="entry name" value="ANKYRIN REPEAT AND PROTEIN KINASE DOMAIN-CONTAINING PROTEIN"/>
    <property type="match status" value="1"/>
</dbReference>
<proteinExistence type="predicted"/>
<organism evidence="4 5">
    <name type="scientific">Claviceps purpurea (strain 20.1)</name>
    <name type="common">Ergot fungus</name>
    <name type="synonym">Sphacelia segetum</name>
    <dbReference type="NCBI Taxonomy" id="1111077"/>
    <lineage>
        <taxon>Eukaryota</taxon>
        <taxon>Fungi</taxon>
        <taxon>Dikarya</taxon>
        <taxon>Ascomycota</taxon>
        <taxon>Pezizomycotina</taxon>
        <taxon>Sordariomycetes</taxon>
        <taxon>Hypocreomycetidae</taxon>
        <taxon>Hypocreales</taxon>
        <taxon>Clavicipitaceae</taxon>
        <taxon>Claviceps</taxon>
    </lineage>
</organism>
<dbReference type="PROSITE" id="PS50088">
    <property type="entry name" value="ANK_REPEAT"/>
    <property type="match status" value="1"/>
</dbReference>
<dbReference type="SUPFAM" id="SSF48403">
    <property type="entry name" value="Ankyrin repeat"/>
    <property type="match status" value="1"/>
</dbReference>
<dbReference type="InterPro" id="IPR036770">
    <property type="entry name" value="Ankyrin_rpt-contain_sf"/>
</dbReference>
<dbReference type="InterPro" id="IPR036047">
    <property type="entry name" value="F-box-like_dom_sf"/>
</dbReference>
<evidence type="ECO:0000313" key="4">
    <source>
        <dbReference type="EMBL" id="CCE31826.1"/>
    </source>
</evidence>
<evidence type="ECO:0000256" key="1">
    <source>
        <dbReference type="ARBA" id="ARBA00022737"/>
    </source>
</evidence>
<dbReference type="Proteomes" id="UP000016801">
    <property type="component" value="Unassembled WGS sequence"/>
</dbReference>
<dbReference type="SMART" id="SM00248">
    <property type="entry name" value="ANK"/>
    <property type="match status" value="3"/>
</dbReference>
<dbReference type="Gene3D" id="1.25.40.20">
    <property type="entry name" value="Ankyrin repeat-containing domain"/>
    <property type="match status" value="2"/>
</dbReference>